<organism evidence="1 2">
    <name type="scientific">Dysgonomonas termitidis</name>
    <dbReference type="NCBI Taxonomy" id="1516126"/>
    <lineage>
        <taxon>Bacteria</taxon>
        <taxon>Pseudomonadati</taxon>
        <taxon>Bacteroidota</taxon>
        <taxon>Bacteroidia</taxon>
        <taxon>Bacteroidales</taxon>
        <taxon>Dysgonomonadaceae</taxon>
        <taxon>Dysgonomonas</taxon>
    </lineage>
</organism>
<gene>
    <name evidence="1" type="ORF">ACFO6W_22815</name>
</gene>
<evidence type="ECO:0000313" key="1">
    <source>
        <dbReference type="EMBL" id="MFC4676518.1"/>
    </source>
</evidence>
<evidence type="ECO:0008006" key="3">
    <source>
        <dbReference type="Google" id="ProtNLM"/>
    </source>
</evidence>
<sequence>MAKKKPPGHYCRICGCRKPNEKFSGKGHAGHICKECYSLPQEKKNELQYINRIDRIAEKYPRSREDWEYLEKCAKNKKYPEAAEFAQMILGMSGRGVNEPIEKGCENDGDIYDYADIDNLPVFSEKKKFAGLDDDEKKWLRDYIRSEIIEHWEHSNVCPNENELVEIRKRMTGIFEEECHIILKNDATLRKFFQDNVTSAMNKLQKKTEVSVKNS</sequence>
<protein>
    <recommendedName>
        <fullName evidence="3">DUF4428 domain-containing protein</fullName>
    </recommendedName>
</protein>
<evidence type="ECO:0000313" key="2">
    <source>
        <dbReference type="Proteomes" id="UP001596023"/>
    </source>
</evidence>
<comment type="caution">
    <text evidence="1">The sequence shown here is derived from an EMBL/GenBank/DDBJ whole genome shotgun (WGS) entry which is preliminary data.</text>
</comment>
<dbReference type="EMBL" id="JBHSGN010000143">
    <property type="protein sequence ID" value="MFC4676518.1"/>
    <property type="molecule type" value="Genomic_DNA"/>
</dbReference>
<dbReference type="RefSeq" id="WP_380000839.1">
    <property type="nucleotide sequence ID" value="NZ_JBHSGN010000143.1"/>
</dbReference>
<reference evidence="2" key="1">
    <citation type="journal article" date="2019" name="Int. J. Syst. Evol. Microbiol.">
        <title>The Global Catalogue of Microorganisms (GCM) 10K type strain sequencing project: providing services to taxonomists for standard genome sequencing and annotation.</title>
        <authorList>
            <consortium name="The Broad Institute Genomics Platform"/>
            <consortium name="The Broad Institute Genome Sequencing Center for Infectious Disease"/>
            <person name="Wu L."/>
            <person name="Ma J."/>
        </authorList>
    </citation>
    <scope>NUCLEOTIDE SEQUENCE [LARGE SCALE GENOMIC DNA]</scope>
    <source>
        <strain evidence="2">CCUG 66188</strain>
    </source>
</reference>
<proteinExistence type="predicted"/>
<keyword evidence="2" id="KW-1185">Reference proteome</keyword>
<name>A0ABV9L3J6_9BACT</name>
<dbReference type="Proteomes" id="UP001596023">
    <property type="component" value="Unassembled WGS sequence"/>
</dbReference>
<accession>A0ABV9L3J6</accession>